<sequence length="112" mass="12718">MTSLRAGELNKQVTLRQVNVARDTLSGGNKRTTSDFPPIWAKAEPISNRKIRTLDQDQVVETILFTIRPRADVDIDWQIVFAGRVFTVRAADRSQSDRVLLTAEADDRHDRV</sequence>
<organism evidence="1">
    <name type="scientific">Acerihabitans sp. KWT182</name>
    <dbReference type="NCBI Taxonomy" id="3157919"/>
    <lineage>
        <taxon>Bacteria</taxon>
        <taxon>Pseudomonadati</taxon>
        <taxon>Pseudomonadota</taxon>
        <taxon>Gammaproteobacteria</taxon>
        <taxon>Enterobacterales</taxon>
        <taxon>Pectobacteriaceae</taxon>
        <taxon>Acerihabitans</taxon>
    </lineage>
</organism>
<dbReference type="InterPro" id="IPR038666">
    <property type="entry name" value="SSP1_head-tail_sf"/>
</dbReference>
<reference evidence="1" key="1">
    <citation type="submission" date="2024-06" db="EMBL/GenBank/DDBJ databases">
        <authorList>
            <person name="Coelho C."/>
            <person name="Bento M."/>
            <person name="Garcia E."/>
            <person name="Camelo A."/>
            <person name="Brandao I."/>
            <person name="Espirito Santo C."/>
            <person name="Trovao J."/>
            <person name="Verissimo A."/>
            <person name="Costa J."/>
            <person name="Tiago I."/>
        </authorList>
    </citation>
    <scope>NUCLEOTIDE SEQUENCE</scope>
    <source>
        <strain evidence="1">KWT182</strain>
    </source>
</reference>
<dbReference type="InterPro" id="IPR008767">
    <property type="entry name" value="Phage_SPP1_head-tail_adaptor"/>
</dbReference>
<accession>A0AAU7QDW6</accession>
<dbReference type="Pfam" id="PF05521">
    <property type="entry name" value="Phage_HCP"/>
    <property type="match status" value="1"/>
</dbReference>
<evidence type="ECO:0000313" key="1">
    <source>
        <dbReference type="EMBL" id="XBS71155.1"/>
    </source>
</evidence>
<protein>
    <submittedName>
        <fullName evidence="1">Phage head closure protein</fullName>
    </submittedName>
</protein>
<dbReference type="NCBIfam" id="TIGR01563">
    <property type="entry name" value="gp16_SPP1"/>
    <property type="match status" value="1"/>
</dbReference>
<proteinExistence type="predicted"/>
<dbReference type="AlphaFoldDB" id="A0AAU7QDW6"/>
<dbReference type="EMBL" id="CP157947">
    <property type="protein sequence ID" value="XBS71155.1"/>
    <property type="molecule type" value="Genomic_DNA"/>
</dbReference>
<dbReference type="Gene3D" id="2.40.10.270">
    <property type="entry name" value="Bacteriophage SPP1 head-tail adaptor protein"/>
    <property type="match status" value="1"/>
</dbReference>
<gene>
    <name evidence="1" type="ORF">ABK905_09390</name>
</gene>
<name>A0AAU7QDW6_9GAMM</name>